<dbReference type="PANTHER" id="PTHR30055:SF234">
    <property type="entry name" value="HTH-TYPE TRANSCRIPTIONAL REGULATOR BETI"/>
    <property type="match status" value="1"/>
</dbReference>
<keyword evidence="7" id="KW-1185">Reference proteome</keyword>
<protein>
    <submittedName>
        <fullName evidence="6">A-factor receptor protein</fullName>
        <ecNumber evidence="6">3.6.4.-</ecNumber>
    </submittedName>
</protein>
<dbReference type="Pfam" id="PF21935">
    <property type="entry name" value="TetR_C_45"/>
    <property type="match status" value="1"/>
</dbReference>
<dbReference type="KEGG" id="lxl:KDY119_03753"/>
<dbReference type="SUPFAM" id="SSF48498">
    <property type="entry name" value="Tetracyclin repressor-like, C-terminal domain"/>
    <property type="match status" value="1"/>
</dbReference>
<dbReference type="SUPFAM" id="SSF46689">
    <property type="entry name" value="Homeodomain-like"/>
    <property type="match status" value="1"/>
</dbReference>
<dbReference type="Proteomes" id="UP000326702">
    <property type="component" value="Chromosome"/>
</dbReference>
<dbReference type="Pfam" id="PF00440">
    <property type="entry name" value="TetR_N"/>
    <property type="match status" value="1"/>
</dbReference>
<keyword evidence="3" id="KW-0804">Transcription</keyword>
<keyword evidence="6" id="KW-0675">Receptor</keyword>
<dbReference type="GO" id="GO:0000976">
    <property type="term" value="F:transcription cis-regulatory region binding"/>
    <property type="evidence" value="ECO:0007669"/>
    <property type="project" value="TreeGrafter"/>
</dbReference>
<evidence type="ECO:0000256" key="2">
    <source>
        <dbReference type="ARBA" id="ARBA00023125"/>
    </source>
</evidence>
<feature type="domain" description="HTH tetR-type" evidence="5">
    <location>
        <begin position="12"/>
        <end position="72"/>
    </location>
</feature>
<name>A0A5P9QFK9_9MICO</name>
<dbReference type="AlphaFoldDB" id="A0A5P9QFK9"/>
<gene>
    <name evidence="6" type="ORF">KDY119_03753</name>
</gene>
<dbReference type="InterPro" id="IPR023772">
    <property type="entry name" value="DNA-bd_HTH_TetR-type_CS"/>
</dbReference>
<dbReference type="PROSITE" id="PS01081">
    <property type="entry name" value="HTH_TETR_1"/>
    <property type="match status" value="1"/>
</dbReference>
<evidence type="ECO:0000259" key="5">
    <source>
        <dbReference type="PROSITE" id="PS50977"/>
    </source>
</evidence>
<dbReference type="Gene3D" id="1.10.357.10">
    <property type="entry name" value="Tetracycline Repressor, domain 2"/>
    <property type="match status" value="1"/>
</dbReference>
<keyword evidence="2 4" id="KW-0238">DNA-binding</keyword>
<evidence type="ECO:0000256" key="3">
    <source>
        <dbReference type="ARBA" id="ARBA00023163"/>
    </source>
</evidence>
<feature type="DNA-binding region" description="H-T-H motif" evidence="4">
    <location>
        <begin position="35"/>
        <end position="54"/>
    </location>
</feature>
<dbReference type="InterPro" id="IPR047923">
    <property type="entry name" value="ArpA-like"/>
</dbReference>
<dbReference type="EC" id="3.6.4.-" evidence="6"/>
<proteinExistence type="predicted"/>
<dbReference type="RefSeq" id="WP_036955334.1">
    <property type="nucleotide sequence ID" value="NZ_BAABIH010000007.1"/>
</dbReference>
<dbReference type="PROSITE" id="PS50977">
    <property type="entry name" value="HTH_TETR_2"/>
    <property type="match status" value="1"/>
</dbReference>
<reference evidence="6 7" key="1">
    <citation type="submission" date="2019-10" db="EMBL/GenBank/DDBJ databases">
        <title>Genome sequence of Luteimicrobium xylanilyticum HY-24.</title>
        <authorList>
            <person name="Kim D.Y."/>
            <person name="Park H.-Y."/>
        </authorList>
    </citation>
    <scope>NUCLEOTIDE SEQUENCE [LARGE SCALE GENOMIC DNA]</scope>
    <source>
        <strain evidence="6 7">HY-24</strain>
    </source>
</reference>
<dbReference type="EMBL" id="CP045529">
    <property type="protein sequence ID" value="QFV00218.1"/>
    <property type="molecule type" value="Genomic_DNA"/>
</dbReference>
<dbReference type="InterPro" id="IPR036271">
    <property type="entry name" value="Tet_transcr_reg_TetR-rel_C_sf"/>
</dbReference>
<dbReference type="InterPro" id="IPR050109">
    <property type="entry name" value="HTH-type_TetR-like_transc_reg"/>
</dbReference>
<accession>A0A5P9QFK9</accession>
<evidence type="ECO:0000256" key="4">
    <source>
        <dbReference type="PROSITE-ProRule" id="PRU00335"/>
    </source>
</evidence>
<dbReference type="PANTHER" id="PTHR30055">
    <property type="entry name" value="HTH-TYPE TRANSCRIPTIONAL REGULATOR RUTR"/>
    <property type="match status" value="1"/>
</dbReference>
<dbReference type="PRINTS" id="PR00455">
    <property type="entry name" value="HTHTETR"/>
</dbReference>
<evidence type="ECO:0000313" key="7">
    <source>
        <dbReference type="Proteomes" id="UP000326702"/>
    </source>
</evidence>
<sequence>MEGREPQQDRGYARRESILIGAATMFEELGYGQTSLKQIATAAGATMGSVYFYFPTKEALALSVIEEQYQRTFDVMASVGDGCAGIEVLVRTSEAIASLMLRDVVVQAGIRLSIEQGSRWPATRGFYRGWMDGLVPALQQAQDMNELDSSLTLQEIADILVPFFTGVHMISKVLTDRDDLYPSLQRMWHVMIDAITAPDQRPHLRALVAELFGVQPSGRAR</sequence>
<dbReference type="NCBIfam" id="NF041196">
    <property type="entry name" value="ScbR_bind_reg"/>
    <property type="match status" value="1"/>
</dbReference>
<dbReference type="GO" id="GO:0016787">
    <property type="term" value="F:hydrolase activity"/>
    <property type="evidence" value="ECO:0007669"/>
    <property type="project" value="UniProtKB-KW"/>
</dbReference>
<keyword evidence="1" id="KW-0805">Transcription regulation</keyword>
<dbReference type="GO" id="GO:0003700">
    <property type="term" value="F:DNA-binding transcription factor activity"/>
    <property type="evidence" value="ECO:0007669"/>
    <property type="project" value="TreeGrafter"/>
</dbReference>
<organism evidence="6 7">
    <name type="scientific">Luteimicrobium xylanilyticum</name>
    <dbReference type="NCBI Taxonomy" id="1133546"/>
    <lineage>
        <taxon>Bacteria</taxon>
        <taxon>Bacillati</taxon>
        <taxon>Actinomycetota</taxon>
        <taxon>Actinomycetes</taxon>
        <taxon>Micrococcales</taxon>
        <taxon>Luteimicrobium</taxon>
    </lineage>
</organism>
<evidence type="ECO:0000313" key="6">
    <source>
        <dbReference type="EMBL" id="QFV00218.1"/>
    </source>
</evidence>
<dbReference type="InterPro" id="IPR054126">
    <property type="entry name" value="CprB_TetR_C"/>
</dbReference>
<keyword evidence="6" id="KW-0378">Hydrolase</keyword>
<evidence type="ECO:0000256" key="1">
    <source>
        <dbReference type="ARBA" id="ARBA00023015"/>
    </source>
</evidence>
<dbReference type="InterPro" id="IPR009057">
    <property type="entry name" value="Homeodomain-like_sf"/>
</dbReference>
<dbReference type="InterPro" id="IPR001647">
    <property type="entry name" value="HTH_TetR"/>
</dbReference>